<evidence type="ECO:0000256" key="1">
    <source>
        <dbReference type="ARBA" id="ARBA00004167"/>
    </source>
</evidence>
<organism evidence="10 11">
    <name type="scientific">Frischella perrara</name>
    <dbReference type="NCBI Taxonomy" id="1267021"/>
    <lineage>
        <taxon>Bacteria</taxon>
        <taxon>Pseudomonadati</taxon>
        <taxon>Pseudomonadota</taxon>
        <taxon>Gammaproteobacteria</taxon>
        <taxon>Orbales</taxon>
        <taxon>Orbaceae</taxon>
        <taxon>Frischella</taxon>
    </lineage>
</organism>
<dbReference type="PROSITE" id="PS00543">
    <property type="entry name" value="HLYD_FAMILY"/>
    <property type="match status" value="1"/>
</dbReference>
<dbReference type="OrthoDB" id="9775513at2"/>
<comment type="subcellular location">
    <subcellularLocation>
        <location evidence="1">Membrane</location>
        <topology evidence="1">Single-pass membrane protein</topology>
    </subcellularLocation>
</comment>
<evidence type="ECO:0000313" key="10">
    <source>
        <dbReference type="EMBL" id="AJA44756.1"/>
    </source>
</evidence>
<keyword evidence="3" id="KW-0813">Transport</keyword>
<evidence type="ECO:0000256" key="2">
    <source>
        <dbReference type="ARBA" id="ARBA00009477"/>
    </source>
</evidence>
<dbReference type="GO" id="GO:0009306">
    <property type="term" value="P:protein secretion"/>
    <property type="evidence" value="ECO:0007669"/>
    <property type="project" value="InterPro"/>
</dbReference>
<evidence type="ECO:0000259" key="9">
    <source>
        <dbReference type="Pfam" id="PF26002"/>
    </source>
</evidence>
<dbReference type="InterPro" id="IPR050739">
    <property type="entry name" value="MFP"/>
</dbReference>
<dbReference type="KEGG" id="fpp:FPB0191_00930"/>
<evidence type="ECO:0000256" key="5">
    <source>
        <dbReference type="ARBA" id="ARBA00022989"/>
    </source>
</evidence>
<accession>A0A0A7S645</accession>
<comment type="similarity">
    <text evidence="2">Belongs to the membrane fusion protein (MFP) (TC 8.A.1) family.</text>
</comment>
<dbReference type="EMBL" id="CP009056">
    <property type="protein sequence ID" value="AJA44756.1"/>
    <property type="molecule type" value="Genomic_DNA"/>
</dbReference>
<dbReference type="Proteomes" id="UP000030901">
    <property type="component" value="Chromosome"/>
</dbReference>
<evidence type="ECO:0000256" key="6">
    <source>
        <dbReference type="ARBA" id="ARBA00023136"/>
    </source>
</evidence>
<dbReference type="InterPro" id="IPR006144">
    <property type="entry name" value="Secretion_HlyD_CS"/>
</dbReference>
<dbReference type="Gene3D" id="2.40.30.170">
    <property type="match status" value="1"/>
</dbReference>
<gene>
    <name evidence="10" type="ORF">FPB0191_00930</name>
</gene>
<dbReference type="PROSITE" id="PS51257">
    <property type="entry name" value="PROKAR_LIPOPROTEIN"/>
    <property type="match status" value="1"/>
</dbReference>
<feature type="domain" description="AprE-like beta-barrel" evidence="9">
    <location>
        <begin position="277"/>
        <end position="369"/>
    </location>
</feature>
<dbReference type="PANTHER" id="PTHR30386">
    <property type="entry name" value="MEMBRANE FUSION SUBUNIT OF EMRAB-TOLC MULTIDRUG EFFLUX PUMP"/>
    <property type="match status" value="1"/>
</dbReference>
<keyword evidence="4 7" id="KW-0812">Transmembrane</keyword>
<evidence type="ECO:0000256" key="4">
    <source>
        <dbReference type="ARBA" id="ARBA00022692"/>
    </source>
</evidence>
<dbReference type="Pfam" id="PF26002">
    <property type="entry name" value="Beta-barrel_AprE"/>
    <property type="match status" value="1"/>
</dbReference>
<sequence>MSKRSINNWDIVEGGTSKSQLLIWFIVLAISCFYVWASVFKLTEVSSGTGKVIASSKEQVIQSLEGGVLKQLNVKEGQLVEANQVLAFIDPTRMQSSVGEAQAKLKAAKATVARLRAEVDETPLVFPEEVLNDSSLVKYESNLFESRRKSLTESIEGIKQSQQLILQELKLTEPLVLKGAASNVEILRLKRQLNELKSKEIDIKGQYIVKAREELAKATAEVGSQMEILRGRQDALMRTTIESPVRGIVKNIAISTLGGVIPPGGRLMEIIPVDERLQIEARISPRDIAYIRDGLPAIVRITAYDYSIYGALNGVVETISPDTIQDEVNRDNYYYRVYIKTDSDQLMDKNGVAHIIKPGMIATVDIRTGEKTVLEYLIKPFNKMREAMRER</sequence>
<evidence type="ECO:0000256" key="7">
    <source>
        <dbReference type="SAM" id="Phobius"/>
    </source>
</evidence>
<dbReference type="SUPFAM" id="SSF111369">
    <property type="entry name" value="HlyD-like secretion proteins"/>
    <property type="match status" value="1"/>
</dbReference>
<protein>
    <submittedName>
        <fullName evidence="10">Multidrug resistance efflux pump</fullName>
    </submittedName>
</protein>
<dbReference type="PRINTS" id="PR01490">
    <property type="entry name" value="RTXTOXIND"/>
</dbReference>
<dbReference type="RefSeq" id="WP_039104368.1">
    <property type="nucleotide sequence ID" value="NZ_CP009056.1"/>
</dbReference>
<keyword evidence="6 7" id="KW-0472">Membrane</keyword>
<feature type="domain" description="Multidrug resistance protein MdtA-like barrel-sandwich hybrid" evidence="8">
    <location>
        <begin position="66"/>
        <end position="255"/>
    </location>
</feature>
<keyword evidence="11" id="KW-1185">Reference proteome</keyword>
<evidence type="ECO:0000259" key="8">
    <source>
        <dbReference type="Pfam" id="PF25917"/>
    </source>
</evidence>
<dbReference type="Gene3D" id="2.40.50.100">
    <property type="match status" value="1"/>
</dbReference>
<dbReference type="Pfam" id="PF25917">
    <property type="entry name" value="BSH_RND"/>
    <property type="match status" value="1"/>
</dbReference>
<dbReference type="HOGENOM" id="CLU_023976_8_0_6"/>
<evidence type="ECO:0000256" key="3">
    <source>
        <dbReference type="ARBA" id="ARBA00022448"/>
    </source>
</evidence>
<dbReference type="GO" id="GO:0016020">
    <property type="term" value="C:membrane"/>
    <property type="evidence" value="ECO:0007669"/>
    <property type="project" value="UniProtKB-SubCell"/>
</dbReference>
<name>A0A0A7S645_FRIPE</name>
<dbReference type="InterPro" id="IPR058982">
    <property type="entry name" value="Beta-barrel_AprE"/>
</dbReference>
<dbReference type="Gene3D" id="1.10.287.470">
    <property type="entry name" value="Helix hairpin bin"/>
    <property type="match status" value="1"/>
</dbReference>
<feature type="transmembrane region" description="Helical" evidence="7">
    <location>
        <begin position="21"/>
        <end position="39"/>
    </location>
</feature>
<reference evidence="10 11" key="1">
    <citation type="journal article" date="2014" name="Appl. Environ. Microbiol.">
        <title>Gut symbionts from distinct hosts exhibit genotoxic activity via divergent colibactin biosynthetic pathways.</title>
        <authorList>
            <person name="Engel P."/>
            <person name="Vizcaino M.I."/>
            <person name="Crawford J.M."/>
        </authorList>
    </citation>
    <scope>NUCLEOTIDE SEQUENCE [LARGE SCALE GENOMIC DNA]</scope>
    <source>
        <strain evidence="10 11">PEB0191</strain>
    </source>
</reference>
<keyword evidence="5 7" id="KW-1133">Transmembrane helix</keyword>
<dbReference type="STRING" id="1267021.FPB0191_00930"/>
<dbReference type="PANTHER" id="PTHR30386:SF26">
    <property type="entry name" value="TRANSPORT PROTEIN COMB"/>
    <property type="match status" value="1"/>
</dbReference>
<evidence type="ECO:0000313" key="11">
    <source>
        <dbReference type="Proteomes" id="UP000030901"/>
    </source>
</evidence>
<dbReference type="AlphaFoldDB" id="A0A0A7S645"/>
<proteinExistence type="inferred from homology"/>
<dbReference type="InterPro" id="IPR058625">
    <property type="entry name" value="MdtA-like_BSH"/>
</dbReference>